<dbReference type="Gene3D" id="3.40.50.720">
    <property type="entry name" value="NAD(P)-binding Rossmann-like Domain"/>
    <property type="match status" value="1"/>
</dbReference>
<evidence type="ECO:0000256" key="4">
    <source>
        <dbReference type="RuleBase" id="RU361277"/>
    </source>
</evidence>
<keyword evidence="2 4" id="KW-0862">Zinc</keyword>
<dbReference type="InterPro" id="IPR013154">
    <property type="entry name" value="ADH-like_N"/>
</dbReference>
<dbReference type="PANTHER" id="PTHR43401">
    <property type="entry name" value="L-THREONINE 3-DEHYDROGENASE"/>
    <property type="match status" value="1"/>
</dbReference>
<dbReference type="GO" id="GO:0008270">
    <property type="term" value="F:zinc ion binding"/>
    <property type="evidence" value="ECO:0007669"/>
    <property type="project" value="InterPro"/>
</dbReference>
<gene>
    <name evidence="6" type="primary">yjmD_2</name>
    <name evidence="6" type="ORF">SPTER_46190</name>
</gene>
<keyword evidence="3 6" id="KW-0560">Oxidoreductase</keyword>
<dbReference type="PANTHER" id="PTHR43401:SF2">
    <property type="entry name" value="L-THREONINE 3-DEHYDROGENASE"/>
    <property type="match status" value="1"/>
</dbReference>
<dbReference type="Proteomes" id="UP000320776">
    <property type="component" value="Chromosome"/>
</dbReference>
<comment type="cofactor">
    <cofactor evidence="4">
        <name>Zn(2+)</name>
        <dbReference type="ChEBI" id="CHEBI:29105"/>
    </cofactor>
</comment>
<protein>
    <submittedName>
        <fullName evidence="6">Putative zinc-type alcohol dehydrogenase-like protein YjmD</fullName>
        <ecNumber evidence="6">1.-.-.-</ecNumber>
    </submittedName>
</protein>
<dbReference type="EMBL" id="CP036259">
    <property type="protein sequence ID" value="QDR83143.1"/>
    <property type="molecule type" value="Genomic_DNA"/>
</dbReference>
<evidence type="ECO:0000256" key="3">
    <source>
        <dbReference type="ARBA" id="ARBA00023002"/>
    </source>
</evidence>
<dbReference type="InterPro" id="IPR050129">
    <property type="entry name" value="Zn_alcohol_dh"/>
</dbReference>
<dbReference type="InterPro" id="IPR036291">
    <property type="entry name" value="NAD(P)-bd_dom_sf"/>
</dbReference>
<dbReference type="RefSeq" id="WP_144352455.1">
    <property type="nucleotide sequence ID" value="NZ_CP036259.1"/>
</dbReference>
<dbReference type="SUPFAM" id="SSF50129">
    <property type="entry name" value="GroES-like"/>
    <property type="match status" value="1"/>
</dbReference>
<dbReference type="InterPro" id="IPR013149">
    <property type="entry name" value="ADH-like_C"/>
</dbReference>
<dbReference type="KEGG" id="sted:SPTER_46190"/>
<dbReference type="Pfam" id="PF08240">
    <property type="entry name" value="ADH_N"/>
    <property type="match status" value="1"/>
</dbReference>
<proteinExistence type="inferred from homology"/>
<organism evidence="6 7">
    <name type="scientific">Sporomusa termitida</name>
    <dbReference type="NCBI Taxonomy" id="2377"/>
    <lineage>
        <taxon>Bacteria</taxon>
        <taxon>Bacillati</taxon>
        <taxon>Bacillota</taxon>
        <taxon>Negativicutes</taxon>
        <taxon>Selenomonadales</taxon>
        <taxon>Sporomusaceae</taxon>
        <taxon>Sporomusa</taxon>
    </lineage>
</organism>
<evidence type="ECO:0000313" key="6">
    <source>
        <dbReference type="EMBL" id="QDR83143.1"/>
    </source>
</evidence>
<evidence type="ECO:0000313" key="7">
    <source>
        <dbReference type="Proteomes" id="UP000320776"/>
    </source>
</evidence>
<evidence type="ECO:0000256" key="1">
    <source>
        <dbReference type="ARBA" id="ARBA00022723"/>
    </source>
</evidence>
<dbReference type="SMART" id="SM00829">
    <property type="entry name" value="PKS_ER"/>
    <property type="match status" value="1"/>
</dbReference>
<dbReference type="AlphaFoldDB" id="A0A517E0L2"/>
<dbReference type="InterPro" id="IPR011032">
    <property type="entry name" value="GroES-like_sf"/>
</dbReference>
<dbReference type="InterPro" id="IPR020843">
    <property type="entry name" value="ER"/>
</dbReference>
<dbReference type="EC" id="1.-.-.-" evidence="6"/>
<reference evidence="6 7" key="1">
    <citation type="submission" date="2019-02" db="EMBL/GenBank/DDBJ databases">
        <title>Closed genome of Sporomusa termitida DSM 4440.</title>
        <authorList>
            <person name="Poehlein A."/>
            <person name="Daniel R."/>
        </authorList>
    </citation>
    <scope>NUCLEOTIDE SEQUENCE [LARGE SCALE GENOMIC DNA]</scope>
    <source>
        <strain evidence="6 7">DSM 4440</strain>
    </source>
</reference>
<dbReference type="CDD" id="cd08261">
    <property type="entry name" value="Zn_ADH7"/>
    <property type="match status" value="1"/>
</dbReference>
<accession>A0A517E0L2</accession>
<dbReference type="OrthoDB" id="1674659at2"/>
<feature type="domain" description="Enoyl reductase (ER)" evidence="5">
    <location>
        <begin position="15"/>
        <end position="336"/>
    </location>
</feature>
<evidence type="ECO:0000256" key="2">
    <source>
        <dbReference type="ARBA" id="ARBA00022833"/>
    </source>
</evidence>
<dbReference type="SUPFAM" id="SSF51735">
    <property type="entry name" value="NAD(P)-binding Rossmann-fold domains"/>
    <property type="match status" value="1"/>
</dbReference>
<keyword evidence="1 4" id="KW-0479">Metal-binding</keyword>
<comment type="similarity">
    <text evidence="4">Belongs to the zinc-containing alcohol dehydrogenase family.</text>
</comment>
<sequence>MKQLLTKKPLELVMGDVPQPALQSPGDVLVKIKAAGICGSDVHIYHGTSPVATYPRVMGHEVVGVVAETGPGVNRVKTGDHVIIDQVISCGHCYPCSIGRPNVCCHLNVRGVHVDGGYREYMVADQAALHLLPPELPFADAIMIEPLSIAFQAKARAQITAQDTVLVLGAGALGKSLIKAIQLTGSTVIVADIVEERLNEALRLGAHHAVNASQQDMIAAVRKLTGGYGPTVSIDGAGVADSLAQLAEVTCNAGRVITMAFLDQPSPVAQLKITAKELDIRGSRLQCHKFAEVIAAYRNKQLDLSGLVSHIIPFADAQKAFDMIDAKDPAIQKIVLVFD</sequence>
<dbReference type="PROSITE" id="PS00059">
    <property type="entry name" value="ADH_ZINC"/>
    <property type="match status" value="1"/>
</dbReference>
<dbReference type="InterPro" id="IPR002328">
    <property type="entry name" value="ADH_Zn_CS"/>
</dbReference>
<dbReference type="Pfam" id="PF00107">
    <property type="entry name" value="ADH_zinc_N"/>
    <property type="match status" value="1"/>
</dbReference>
<keyword evidence="7" id="KW-1185">Reference proteome</keyword>
<evidence type="ECO:0000259" key="5">
    <source>
        <dbReference type="SMART" id="SM00829"/>
    </source>
</evidence>
<name>A0A517E0L2_9FIRM</name>
<dbReference type="GO" id="GO:0016491">
    <property type="term" value="F:oxidoreductase activity"/>
    <property type="evidence" value="ECO:0007669"/>
    <property type="project" value="UniProtKB-KW"/>
</dbReference>
<dbReference type="Gene3D" id="3.90.180.10">
    <property type="entry name" value="Medium-chain alcohol dehydrogenases, catalytic domain"/>
    <property type="match status" value="1"/>
</dbReference>